<dbReference type="PANTHER" id="PTHR36140">
    <property type="entry name" value="F-BOX DOMAIN-CONTAINING PROTEIN-RELATED"/>
    <property type="match status" value="1"/>
</dbReference>
<gene>
    <name evidence="2" type="ORF">HU200_002394</name>
</gene>
<dbReference type="InterPro" id="IPR001810">
    <property type="entry name" value="F-box_dom"/>
</dbReference>
<dbReference type="EMBL" id="JACEFO010000160">
    <property type="protein sequence ID" value="KAF8779645.1"/>
    <property type="molecule type" value="Genomic_DNA"/>
</dbReference>
<keyword evidence="3" id="KW-1185">Reference proteome</keyword>
<dbReference type="Proteomes" id="UP000636709">
    <property type="component" value="Unassembled WGS sequence"/>
</dbReference>
<dbReference type="OrthoDB" id="591399at2759"/>
<dbReference type="PANTHER" id="PTHR36140:SF9">
    <property type="entry name" value="F-BOX DOMAIN CONTAINING PROTEIN"/>
    <property type="match status" value="1"/>
</dbReference>
<dbReference type="Gene3D" id="1.20.1280.50">
    <property type="match status" value="1"/>
</dbReference>
<evidence type="ECO:0000259" key="1">
    <source>
        <dbReference type="Pfam" id="PF12937"/>
    </source>
</evidence>
<comment type="caution">
    <text evidence="2">The sequence shown here is derived from an EMBL/GenBank/DDBJ whole genome shotgun (WGS) entry which is preliminary data.</text>
</comment>
<proteinExistence type="predicted"/>
<dbReference type="SUPFAM" id="SSF81383">
    <property type="entry name" value="F-box domain"/>
    <property type="match status" value="1"/>
</dbReference>
<evidence type="ECO:0000313" key="2">
    <source>
        <dbReference type="EMBL" id="KAF8779645.1"/>
    </source>
</evidence>
<feature type="domain" description="F-box" evidence="1">
    <location>
        <begin position="12"/>
        <end position="46"/>
    </location>
</feature>
<dbReference type="AlphaFoldDB" id="A0A835KZ99"/>
<dbReference type="InterPro" id="IPR036047">
    <property type="entry name" value="F-box-like_dom_sf"/>
</dbReference>
<dbReference type="Pfam" id="PF12937">
    <property type="entry name" value="F-box-like"/>
    <property type="match status" value="1"/>
</dbReference>
<sequence>MRQEEGSNGTTNLPDDALAAVFARFSDAADVARCYATCRRWARVAAAALARAQPPEIARGCALLGLFHQEDPGVTAPRKRKRTPFSGTTVASGQPCFVPTAAAIARVFGLQIPTSMSDGGHGASLEYSRPIASRNGRVVLELCREGHGDGIRLCVFNPMTEETALLPPLSGKDKPGGYYACALLTGDDLLVKQPSFFRVLIVYNRRSFTALRAYSSDTNRWSSETARSPSRGPKIDSVRLRKLGQGVVLRGVAYWPLRRSALAVRLDGPEPAEVSMPKDGIPSDRPQHCRLLGVTPDTKQRLCFVDARFHSDRGLQRAGLPFLSFILVTTILNAGDGDDDYDIAAGRWVMRRGCIRFPEIMVSDFHSINLRWFCEKSGAIFFTVGEDSRSSGAYAVNVATGEVERVAHGPGCDNWRNVVGYEMDAGGYLAYISCY</sequence>
<accession>A0A835KZ99</accession>
<organism evidence="2 3">
    <name type="scientific">Digitaria exilis</name>
    <dbReference type="NCBI Taxonomy" id="1010633"/>
    <lineage>
        <taxon>Eukaryota</taxon>
        <taxon>Viridiplantae</taxon>
        <taxon>Streptophyta</taxon>
        <taxon>Embryophyta</taxon>
        <taxon>Tracheophyta</taxon>
        <taxon>Spermatophyta</taxon>
        <taxon>Magnoliopsida</taxon>
        <taxon>Liliopsida</taxon>
        <taxon>Poales</taxon>
        <taxon>Poaceae</taxon>
        <taxon>PACMAD clade</taxon>
        <taxon>Panicoideae</taxon>
        <taxon>Panicodae</taxon>
        <taxon>Paniceae</taxon>
        <taxon>Anthephorinae</taxon>
        <taxon>Digitaria</taxon>
    </lineage>
</organism>
<evidence type="ECO:0000313" key="3">
    <source>
        <dbReference type="Proteomes" id="UP000636709"/>
    </source>
</evidence>
<name>A0A835KZ99_9POAL</name>
<protein>
    <recommendedName>
        <fullName evidence="1">F-box domain-containing protein</fullName>
    </recommendedName>
</protein>
<reference evidence="2" key="1">
    <citation type="submission" date="2020-07" db="EMBL/GenBank/DDBJ databases">
        <title>Genome sequence and genetic diversity analysis of an under-domesticated orphan crop, white fonio (Digitaria exilis).</title>
        <authorList>
            <person name="Bennetzen J.L."/>
            <person name="Chen S."/>
            <person name="Ma X."/>
            <person name="Wang X."/>
            <person name="Yssel A.E.J."/>
            <person name="Chaluvadi S.R."/>
            <person name="Johnson M."/>
            <person name="Gangashetty P."/>
            <person name="Hamidou F."/>
            <person name="Sanogo M.D."/>
            <person name="Zwaenepoel A."/>
            <person name="Wallace J."/>
            <person name="Van De Peer Y."/>
            <person name="Van Deynze A."/>
        </authorList>
    </citation>
    <scope>NUCLEOTIDE SEQUENCE</scope>
    <source>
        <tissue evidence="2">Leaves</tissue>
    </source>
</reference>